<keyword evidence="3" id="KW-1185">Reference proteome</keyword>
<evidence type="ECO:0000313" key="2">
    <source>
        <dbReference type="EMBL" id="ACV47386.1"/>
    </source>
</evidence>
<dbReference type="AlphaFoldDB" id="C7P2R4"/>
<dbReference type="eggNOG" id="arCOG01045">
    <property type="taxonomic scope" value="Archaea"/>
</dbReference>
<feature type="compositionally biased region" description="Basic and acidic residues" evidence="1">
    <location>
        <begin position="144"/>
        <end position="154"/>
    </location>
</feature>
<reference evidence="2 3" key="1">
    <citation type="journal article" date="2009" name="Stand. Genomic Sci.">
        <title>Complete genome sequence of Halomicrobium mukohataei type strain (arg-2).</title>
        <authorList>
            <person name="Tindall B.J."/>
            <person name="Schneider S."/>
            <person name="Lapidus A."/>
            <person name="Copeland A."/>
            <person name="Glavina Del Rio T."/>
            <person name="Nolan M."/>
            <person name="Lucas S."/>
            <person name="Chen F."/>
            <person name="Tice H."/>
            <person name="Cheng J.F."/>
            <person name="Saunders E."/>
            <person name="Bruce D."/>
            <person name="Goodwin L."/>
            <person name="Pitluck S."/>
            <person name="Mikhailova N."/>
            <person name="Pati A."/>
            <person name="Ivanova N."/>
            <person name="Mavrommatis K."/>
            <person name="Chen A."/>
            <person name="Palaniappan K."/>
            <person name="Chain P."/>
            <person name="Land M."/>
            <person name="Hauser L."/>
            <person name="Chang Y.J."/>
            <person name="Jeffries C.D."/>
            <person name="Brettin T."/>
            <person name="Han C."/>
            <person name="Rohde M."/>
            <person name="Goker M."/>
            <person name="Bristow J."/>
            <person name="Eisen J.A."/>
            <person name="Markowitz V."/>
            <person name="Hugenholtz P."/>
            <person name="Klenk H.P."/>
            <person name="Kyrpides N.C."/>
            <person name="Detter J.C."/>
        </authorList>
    </citation>
    <scope>NUCLEOTIDE SEQUENCE [LARGE SCALE GENOMIC DNA]</scope>
    <source>
        <strain evidence="3">ATCC 700874 / DSM 12286 / JCM 9738 / NCIMB 13541</strain>
    </source>
</reference>
<accession>C7P2R4</accession>
<evidence type="ECO:0000313" key="3">
    <source>
        <dbReference type="Proteomes" id="UP000001746"/>
    </source>
</evidence>
<dbReference type="Proteomes" id="UP000001746">
    <property type="component" value="Chromosome"/>
</dbReference>
<dbReference type="Gene3D" id="3.40.50.300">
    <property type="entry name" value="P-loop containing nucleotide triphosphate hydrolases"/>
    <property type="match status" value="1"/>
</dbReference>
<name>C7P2R4_HALMD</name>
<dbReference type="GO" id="GO:0016301">
    <property type="term" value="F:kinase activity"/>
    <property type="evidence" value="ECO:0007669"/>
    <property type="project" value="UniProtKB-KW"/>
</dbReference>
<dbReference type="InterPro" id="IPR027417">
    <property type="entry name" value="P-loop_NTPase"/>
</dbReference>
<dbReference type="PANTHER" id="PTHR41930">
    <property type="entry name" value="UPF0200 PROTEIN MJ1399"/>
    <property type="match status" value="1"/>
</dbReference>
<gene>
    <name evidence="2" type="ordered locus">Hmuk_1265</name>
</gene>
<keyword evidence="2" id="KW-0418">Kinase</keyword>
<dbReference type="KEGG" id="hmu:Hmuk_1265"/>
<proteinExistence type="predicted"/>
<dbReference type="PANTHER" id="PTHR41930:SF1">
    <property type="entry name" value="DEPHOSPHO-COA KINASE"/>
    <property type="match status" value="1"/>
</dbReference>
<sequence length="216" mass="22993">MLAVAGGAQCLSDGCDYPSTMRVLATVGLPGSGKGEAANVARELDVPVVTMGDVIRAECRDRGLDPATEHGRVATALREENGPAAIAERSLPLIEDELASSDAVLVDGVRSDVEVDAFEEAFGASFSLVSIEAPFEVREARLAERGRDGDRDDGGESLEERDERERGFGMDAAMERADVHIDNTDSLEAFQSKVRTLLADGIDAYRSQYDAAEGDA</sequence>
<dbReference type="EMBL" id="CP001688">
    <property type="protein sequence ID" value="ACV47386.1"/>
    <property type="molecule type" value="Genomic_DNA"/>
</dbReference>
<dbReference type="SUPFAM" id="SSF52540">
    <property type="entry name" value="P-loop containing nucleoside triphosphate hydrolases"/>
    <property type="match status" value="1"/>
</dbReference>
<keyword evidence="2" id="KW-0808">Transferase</keyword>
<dbReference type="STRING" id="485914.Hmuk_1265"/>
<protein>
    <submittedName>
        <fullName evidence="2">Adenylate kinase</fullName>
    </submittedName>
</protein>
<feature type="region of interest" description="Disordered" evidence="1">
    <location>
        <begin position="144"/>
        <end position="168"/>
    </location>
</feature>
<dbReference type="Pfam" id="PF13207">
    <property type="entry name" value="AAA_17"/>
    <property type="match status" value="1"/>
</dbReference>
<organism evidence="2 3">
    <name type="scientific">Halomicrobium mukohataei (strain ATCC 700874 / DSM 12286 / JCM 9738 / NCIMB 13541)</name>
    <name type="common">Haloarcula mukohataei</name>
    <dbReference type="NCBI Taxonomy" id="485914"/>
    <lineage>
        <taxon>Archaea</taxon>
        <taxon>Methanobacteriati</taxon>
        <taxon>Methanobacteriota</taxon>
        <taxon>Stenosarchaea group</taxon>
        <taxon>Halobacteria</taxon>
        <taxon>Halobacteriales</taxon>
        <taxon>Haloarculaceae</taxon>
        <taxon>Halomicrobium</taxon>
    </lineage>
</organism>
<evidence type="ECO:0000256" key="1">
    <source>
        <dbReference type="SAM" id="MobiDB-lite"/>
    </source>
</evidence>
<dbReference type="HOGENOM" id="CLU_096329_0_0_2"/>